<dbReference type="NCBIfam" id="NF037995">
    <property type="entry name" value="TRAP_S1"/>
    <property type="match status" value="1"/>
</dbReference>
<gene>
    <name evidence="5" type="ORF">ARTHRO_10820</name>
</gene>
<dbReference type="Pfam" id="PF03480">
    <property type="entry name" value="DctP"/>
    <property type="match status" value="1"/>
</dbReference>
<dbReference type="CDD" id="cd13682">
    <property type="entry name" value="PBP2_TRAP_alpha-ketoacid"/>
    <property type="match status" value="1"/>
</dbReference>
<organism evidence="5 6">
    <name type="scientific">Limnospira indica PCC 8005</name>
    <dbReference type="NCBI Taxonomy" id="376219"/>
    <lineage>
        <taxon>Bacteria</taxon>
        <taxon>Bacillati</taxon>
        <taxon>Cyanobacteriota</taxon>
        <taxon>Cyanophyceae</taxon>
        <taxon>Oscillatoriophycideae</taxon>
        <taxon>Oscillatoriales</taxon>
        <taxon>Sirenicapillariaceae</taxon>
        <taxon>Limnospira</taxon>
    </lineage>
</organism>
<dbReference type="GO" id="GO:0055085">
    <property type="term" value="P:transmembrane transport"/>
    <property type="evidence" value="ECO:0007669"/>
    <property type="project" value="InterPro"/>
</dbReference>
<dbReference type="RefSeq" id="WP_006621511.1">
    <property type="nucleotide sequence ID" value="NZ_FO818640.1"/>
</dbReference>
<dbReference type="GO" id="GO:0015849">
    <property type="term" value="P:organic acid transport"/>
    <property type="evidence" value="ECO:0007669"/>
    <property type="project" value="InterPro"/>
</dbReference>
<evidence type="ECO:0000256" key="1">
    <source>
        <dbReference type="ARBA" id="ARBA00022729"/>
    </source>
</evidence>
<dbReference type="PANTHER" id="PTHR33376">
    <property type="match status" value="1"/>
</dbReference>
<dbReference type="GO" id="GO:0031317">
    <property type="term" value="C:tripartite ATP-independent periplasmic transporter complex"/>
    <property type="evidence" value="ECO:0007669"/>
    <property type="project" value="InterPro"/>
</dbReference>
<dbReference type="Gene3D" id="3.40.190.170">
    <property type="entry name" value="Bacterial extracellular solute-binding protein, family 7"/>
    <property type="match status" value="1"/>
</dbReference>
<keyword evidence="1 4" id="KW-0732">Signal</keyword>
<evidence type="ECO:0000313" key="5">
    <source>
        <dbReference type="EMBL" id="CDM93147.1"/>
    </source>
</evidence>
<protein>
    <submittedName>
        <fullName evidence="5">TRAP dicarboxylate transporter, DctP subunit</fullName>
    </submittedName>
</protein>
<dbReference type="Gene3D" id="3.40.190.10">
    <property type="entry name" value="Periplasmic binding protein-like II"/>
    <property type="match status" value="1"/>
</dbReference>
<dbReference type="AlphaFoldDB" id="A0A9P1KBU2"/>
<dbReference type="InterPro" id="IPR041722">
    <property type="entry name" value="TakP/all3028"/>
</dbReference>
<feature type="signal peptide" evidence="4">
    <location>
        <begin position="1"/>
        <end position="21"/>
    </location>
</feature>
<dbReference type="EMBL" id="FO818640">
    <property type="protein sequence ID" value="CDM93147.1"/>
    <property type="molecule type" value="Genomic_DNA"/>
</dbReference>
<proteinExistence type="predicted"/>
<evidence type="ECO:0000313" key="6">
    <source>
        <dbReference type="Proteomes" id="UP000032946"/>
    </source>
</evidence>
<accession>A0A9P1KBU2</accession>
<feature type="binding site" evidence="3">
    <location>
        <position position="223"/>
    </location>
    <ligand>
        <name>Na(+)</name>
        <dbReference type="ChEBI" id="CHEBI:29101"/>
    </ligand>
</feature>
<feature type="binding site" evidence="3">
    <location>
        <position position="222"/>
    </location>
    <ligand>
        <name>substrate</name>
    </ligand>
</feature>
<feature type="binding site" evidence="3">
    <location>
        <position position="248"/>
    </location>
    <ligand>
        <name>substrate</name>
    </ligand>
</feature>
<feature type="binding site" evidence="2">
    <location>
        <position position="164"/>
    </location>
    <ligand>
        <name>substrate</name>
    </ligand>
</feature>
<name>A0A9P1KBU2_9CYAN</name>
<dbReference type="Proteomes" id="UP000032946">
    <property type="component" value="Chromosome"/>
</dbReference>
<feature type="binding site" evidence="2">
    <location>
        <position position="185"/>
    </location>
    <ligand>
        <name>substrate</name>
    </ligand>
</feature>
<dbReference type="InterPro" id="IPR018389">
    <property type="entry name" value="DctP_fam"/>
</dbReference>
<reference evidence="5 6" key="1">
    <citation type="submission" date="2014-02" db="EMBL/GenBank/DDBJ databases">
        <authorList>
            <person name="Genoscope - CEA"/>
        </authorList>
    </citation>
    <scope>NUCLEOTIDE SEQUENCE [LARGE SCALE GENOMIC DNA]</scope>
    <source>
        <strain evidence="5 6">PCC 8005</strain>
    </source>
</reference>
<feature type="chain" id="PRO_5040511515" evidence="4">
    <location>
        <begin position="22"/>
        <end position="372"/>
    </location>
</feature>
<keyword evidence="6" id="KW-1185">Reference proteome</keyword>
<dbReference type="PANTHER" id="PTHR33376:SF5">
    <property type="entry name" value="EXTRACYTOPLASMIC SOLUTE RECEPTOR PROTEIN"/>
    <property type="match status" value="1"/>
</dbReference>
<dbReference type="InterPro" id="IPR038404">
    <property type="entry name" value="TRAP_DctP_sf"/>
</dbReference>
<sequence>MKRRNILGYAATGVATAAALAACNPQNTSPAVQSDSLPRVRWKMATSWPTSLDTLYGAAELIAELVSKLTDGRFTIQTFAAGEIVPGLQVLDAIQQGTVECGHTASYYYIGKNPALTFGTCVPFGLNTQQQMAWLYHGGGIEAMNKLYADFNTIAFPAGNSGAQMGGWFKREVNNIADLNGLKMRIPGLGGEVLSRLGVNVQVLPGGEIFLALERGAIDAAEFVGPYDDEKLGLNNAARLYYYPGWWEPGSSFDLQINLTAWNRLPTEYQEILKTAASAANIQTLAKYDVQNPQALKRLIDGGTQLKAFSPEILQASLAATTDLLEDMAIRNSSFRDIYEPWKQFRDSIRQWHAVGEFAFSNFVSTPILEGL</sequence>
<dbReference type="InterPro" id="IPR026289">
    <property type="entry name" value="SBP_TakP-like"/>
</dbReference>
<dbReference type="PIRSF" id="PIRSF039026">
    <property type="entry name" value="SiaP"/>
    <property type="match status" value="1"/>
</dbReference>
<evidence type="ECO:0000256" key="2">
    <source>
        <dbReference type="PIRSR" id="PIRSR039026-1"/>
    </source>
</evidence>
<evidence type="ECO:0000256" key="3">
    <source>
        <dbReference type="PIRSR" id="PIRSR039026-2"/>
    </source>
</evidence>
<keyword evidence="3" id="KW-0479">Metal-binding</keyword>
<dbReference type="GO" id="GO:0043177">
    <property type="term" value="F:organic acid binding"/>
    <property type="evidence" value="ECO:0007669"/>
    <property type="project" value="InterPro"/>
</dbReference>
<dbReference type="PROSITE" id="PS51257">
    <property type="entry name" value="PROKAR_LIPOPROTEIN"/>
    <property type="match status" value="1"/>
</dbReference>
<evidence type="ECO:0000256" key="4">
    <source>
        <dbReference type="SAM" id="SignalP"/>
    </source>
</evidence>
<dbReference type="GO" id="GO:0046872">
    <property type="term" value="F:metal ion binding"/>
    <property type="evidence" value="ECO:0007669"/>
    <property type="project" value="UniProtKB-KW"/>
</dbReference>